<feature type="compositionally biased region" description="Gly residues" evidence="1">
    <location>
        <begin position="31"/>
        <end position="44"/>
    </location>
</feature>
<evidence type="ECO:0000313" key="3">
    <source>
        <dbReference type="Proteomes" id="UP000564885"/>
    </source>
</evidence>
<dbReference type="Proteomes" id="UP000564885">
    <property type="component" value="Unassembled WGS sequence"/>
</dbReference>
<organism evidence="2 3">
    <name type="scientific">Enterovirga aerilata</name>
    <dbReference type="NCBI Taxonomy" id="2730920"/>
    <lineage>
        <taxon>Bacteria</taxon>
        <taxon>Pseudomonadati</taxon>
        <taxon>Pseudomonadota</taxon>
        <taxon>Alphaproteobacteria</taxon>
        <taxon>Hyphomicrobiales</taxon>
        <taxon>Methylobacteriaceae</taxon>
        <taxon>Enterovirga</taxon>
    </lineage>
</organism>
<name>A0A849IBP2_9HYPH</name>
<sequence>MAEPAQTSRTIAEDSGVAGATLGPQGSNAGTRGGPSGGGSGAGEPGDLKSIASDVASEIASTAKEQGRGLLQAAKGTATSFADQRKDTVAQSIADLAASLRETGNTFEQQPSLKAFVGSAADGLDQLASGLQERSFAEIYGDIESMARRQPLTFGAGAAIAGFLLARFIKSSAEELAEANAARNQAAGARGTGRTRSAGSASPAARV</sequence>
<protein>
    <recommendedName>
        <fullName evidence="4">Nutrient deprivation-induced protein</fullName>
    </recommendedName>
</protein>
<keyword evidence="3" id="KW-1185">Reference proteome</keyword>
<evidence type="ECO:0000256" key="1">
    <source>
        <dbReference type="SAM" id="MobiDB-lite"/>
    </source>
</evidence>
<feature type="compositionally biased region" description="Polar residues" evidence="1">
    <location>
        <begin position="1"/>
        <end position="10"/>
    </location>
</feature>
<dbReference type="EMBL" id="JABEPP010000004">
    <property type="protein sequence ID" value="NNM73675.1"/>
    <property type="molecule type" value="Genomic_DNA"/>
</dbReference>
<evidence type="ECO:0008006" key="4">
    <source>
        <dbReference type="Google" id="ProtNLM"/>
    </source>
</evidence>
<feature type="region of interest" description="Disordered" evidence="1">
    <location>
        <begin position="1"/>
        <end position="51"/>
    </location>
</feature>
<dbReference type="AlphaFoldDB" id="A0A849IBP2"/>
<feature type="region of interest" description="Disordered" evidence="1">
    <location>
        <begin position="180"/>
        <end position="207"/>
    </location>
</feature>
<comment type="caution">
    <text evidence="2">The sequence shown here is derived from an EMBL/GenBank/DDBJ whole genome shotgun (WGS) entry which is preliminary data.</text>
</comment>
<reference evidence="2 3" key="1">
    <citation type="submission" date="2020-04" db="EMBL/GenBank/DDBJ databases">
        <title>Enterovirga sp. isolate from soil.</title>
        <authorList>
            <person name="Chea S."/>
            <person name="Kim D.-U."/>
        </authorList>
    </citation>
    <scope>NUCLEOTIDE SEQUENCE [LARGE SCALE GENOMIC DNA]</scope>
    <source>
        <strain evidence="2 3">DB1703</strain>
    </source>
</reference>
<evidence type="ECO:0000313" key="2">
    <source>
        <dbReference type="EMBL" id="NNM73675.1"/>
    </source>
</evidence>
<gene>
    <name evidence="2" type="ORF">HJG44_14900</name>
</gene>
<dbReference type="RefSeq" id="WP_171219173.1">
    <property type="nucleotide sequence ID" value="NZ_JABEPP010000004.1"/>
</dbReference>
<accession>A0A849IBP2</accession>
<proteinExistence type="predicted"/>